<name>A0A518AYU5_9BACT</name>
<evidence type="ECO:0008006" key="3">
    <source>
        <dbReference type="Google" id="ProtNLM"/>
    </source>
</evidence>
<keyword evidence="2" id="KW-1185">Reference proteome</keyword>
<reference evidence="1 2" key="1">
    <citation type="submission" date="2019-02" db="EMBL/GenBank/DDBJ databases">
        <title>Deep-cultivation of Planctomycetes and their phenomic and genomic characterization uncovers novel biology.</title>
        <authorList>
            <person name="Wiegand S."/>
            <person name="Jogler M."/>
            <person name="Boedeker C."/>
            <person name="Pinto D."/>
            <person name="Vollmers J."/>
            <person name="Rivas-Marin E."/>
            <person name="Kohn T."/>
            <person name="Peeters S.H."/>
            <person name="Heuer A."/>
            <person name="Rast P."/>
            <person name="Oberbeckmann S."/>
            <person name="Bunk B."/>
            <person name="Jeske O."/>
            <person name="Meyerdierks A."/>
            <person name="Storesund J.E."/>
            <person name="Kallscheuer N."/>
            <person name="Luecker S."/>
            <person name="Lage O.M."/>
            <person name="Pohl T."/>
            <person name="Merkel B.J."/>
            <person name="Hornburger P."/>
            <person name="Mueller R.-W."/>
            <person name="Bruemmer F."/>
            <person name="Labrenz M."/>
            <person name="Spormann A.M."/>
            <person name="Op den Camp H."/>
            <person name="Overmann J."/>
            <person name="Amann R."/>
            <person name="Jetten M.S.M."/>
            <person name="Mascher T."/>
            <person name="Medema M.H."/>
            <person name="Devos D.P."/>
            <person name="Kaster A.-K."/>
            <person name="Ovreas L."/>
            <person name="Rohde M."/>
            <person name="Galperin M.Y."/>
            <person name="Jogler C."/>
        </authorList>
    </citation>
    <scope>NUCLEOTIDE SEQUENCE [LARGE SCALE GENOMIC DNA]</scope>
    <source>
        <strain evidence="1 2">Pan216</strain>
    </source>
</reference>
<gene>
    <name evidence="1" type="ORF">Pan216_07310</name>
</gene>
<evidence type="ECO:0000313" key="1">
    <source>
        <dbReference type="EMBL" id="QDU59898.1"/>
    </source>
</evidence>
<protein>
    <recommendedName>
        <fullName evidence="3">DUF3352 domain-containing protein</fullName>
    </recommendedName>
</protein>
<dbReference type="Proteomes" id="UP000317093">
    <property type="component" value="Chromosome"/>
</dbReference>
<proteinExistence type="predicted"/>
<dbReference type="RefSeq" id="WP_145254907.1">
    <property type="nucleotide sequence ID" value="NZ_CP036279.1"/>
</dbReference>
<accession>A0A518AYU5</accession>
<dbReference type="KEGG" id="knv:Pan216_07310"/>
<organism evidence="1 2">
    <name type="scientific">Kolteria novifilia</name>
    <dbReference type="NCBI Taxonomy" id="2527975"/>
    <lineage>
        <taxon>Bacteria</taxon>
        <taxon>Pseudomonadati</taxon>
        <taxon>Planctomycetota</taxon>
        <taxon>Planctomycetia</taxon>
        <taxon>Kolteriales</taxon>
        <taxon>Kolteriaceae</taxon>
        <taxon>Kolteria</taxon>
    </lineage>
</organism>
<sequence length="585" mass="64008">MLHRSSQSRFLATVLTLATLFAMVIARRTQADNLAAHIPADAKAAAILNDLKDLEEGLLGFARSSGLSEIGDEGFDGVGVFPEMSAEVEEGFEGIGVVLLELPSDPFLNAKQLDAELMRELVVFWKVKDVEKALTLLGAKRVGRFYEQEGEAFYLPVGNVLVGAVNEETLARFEKSPRRISERWSEEVAKLAATSDVFVWVDVQSAKPLIDKLSAMMTREAIATYLHPQNLEGVTIENPQRMAIQVRWLLDGLVWMMDQTESASLGLSVDSERVTKRFRLTFVEGSTLGKRLESPPPAAADLLAGLPASSFHFAYGCSNDPFFKLFVEAISSWVRLPNNESDVSQQVRDILITQYDAALEKMARQIVGGQSNGMSMTREGAYASLGSLAVADAAAYVSVSKTAQPLGSQLLNEQKLESLPDEDFDGRRVVRFRREPSTDAKGQEKVVEEARDEYWTALSPTRVGHASGNDVGMLKALQDQESRLADDPRLRRILADLPLRPHVVCFIDPFELLGSVEVNGTLLSRTPFAAQMHMAPTASPIGTTLTLEKRAVSFTTVVRSELIKASIGFFSAAVEPGGTVMPNAN</sequence>
<evidence type="ECO:0000313" key="2">
    <source>
        <dbReference type="Proteomes" id="UP000317093"/>
    </source>
</evidence>
<dbReference type="AlphaFoldDB" id="A0A518AYU5"/>
<dbReference type="EMBL" id="CP036279">
    <property type="protein sequence ID" value="QDU59898.1"/>
    <property type="molecule type" value="Genomic_DNA"/>
</dbReference>